<dbReference type="RefSeq" id="WP_208341290.1">
    <property type="nucleotide sequence ID" value="NZ_CAWQFN010000855.1"/>
</dbReference>
<dbReference type="Proteomes" id="UP000667802">
    <property type="component" value="Unassembled WGS sequence"/>
</dbReference>
<feature type="compositionally biased region" description="Basic and acidic residues" evidence="1">
    <location>
        <begin position="1"/>
        <end position="11"/>
    </location>
</feature>
<protein>
    <submittedName>
        <fullName evidence="2">Uncharacterized protein</fullName>
    </submittedName>
</protein>
<organism evidence="2 3">
    <name type="scientific">Aetokthonos hydrillicola Thurmond2011</name>
    <dbReference type="NCBI Taxonomy" id="2712845"/>
    <lineage>
        <taxon>Bacteria</taxon>
        <taxon>Bacillati</taxon>
        <taxon>Cyanobacteriota</taxon>
        <taxon>Cyanophyceae</taxon>
        <taxon>Nostocales</taxon>
        <taxon>Hapalosiphonaceae</taxon>
        <taxon>Aetokthonos</taxon>
    </lineage>
</organism>
<accession>A0AAP5ID51</accession>
<name>A0AAP5ID51_9CYAN</name>
<dbReference type="AlphaFoldDB" id="A0AAP5ID51"/>
<dbReference type="EMBL" id="JAALHA020000024">
    <property type="protein sequence ID" value="MDR9899381.1"/>
    <property type="molecule type" value="Genomic_DNA"/>
</dbReference>
<evidence type="ECO:0000256" key="1">
    <source>
        <dbReference type="SAM" id="MobiDB-lite"/>
    </source>
</evidence>
<gene>
    <name evidence="2" type="ORF">G7B40_033190</name>
</gene>
<evidence type="ECO:0000313" key="3">
    <source>
        <dbReference type="Proteomes" id="UP000667802"/>
    </source>
</evidence>
<reference evidence="3" key="1">
    <citation type="journal article" date="2021" name="Science">
        <title>Hunting the eagle killer: A cyanobacterial neurotoxin causes vacuolar myelinopathy.</title>
        <authorList>
            <person name="Breinlinger S."/>
            <person name="Phillips T.J."/>
            <person name="Haram B.N."/>
            <person name="Mares J."/>
            <person name="Martinez Yerena J.A."/>
            <person name="Hrouzek P."/>
            <person name="Sobotka R."/>
            <person name="Henderson W.M."/>
            <person name="Schmieder P."/>
            <person name="Williams S.M."/>
            <person name="Lauderdale J.D."/>
            <person name="Wilde H.D."/>
            <person name="Gerrin W."/>
            <person name="Kust A."/>
            <person name="Washington J.W."/>
            <person name="Wagner C."/>
            <person name="Geier B."/>
            <person name="Liebeke M."/>
            <person name="Enke H."/>
            <person name="Niedermeyer T.H.J."/>
            <person name="Wilde S.B."/>
        </authorList>
    </citation>
    <scope>NUCLEOTIDE SEQUENCE [LARGE SCALE GENOMIC DNA]</scope>
    <source>
        <strain evidence="3">Thurmond2011</strain>
    </source>
</reference>
<evidence type="ECO:0000313" key="2">
    <source>
        <dbReference type="EMBL" id="MDR9899381.1"/>
    </source>
</evidence>
<sequence>MAKRYTEKGKSDNYQNPDPQKVLNDYITRQAATVGQQVQEGSLSSLPHDLSFLPNALAQMHRLGIYPPLSLVQDLLNLTGGHFADNPLARLAKDTTEIQDLIALRWATPARIGLVALLLHKIPFSGWEPPPGISPSEISAALQAGLKGEPIEPQALPPPISLLQEAAKLIDEQLLCLLTILGEQAIASEPALPLRLLSRVPNLPALSTLQRELIGVQVCFGDYAGRSSGNAPGAERGQVSGVETSSRTDWSSLLPTQLALPQPVLNYRYQRGELLFRTRKLAEPPRLRPTVLLLDVSPPTFGTVEAITRIAAFAVANFLRQAEIPVVLITTGEEQEKIVQLDNTQDLVEIWTQRAIAPANETRSLKVANAIRTNLIDQSGLEPIILLLTHPWFGAEQNISRIQGLRGLFVQYPAIELQPDIANLCERWETIRAGETATLGQILGYLMG</sequence>
<feature type="region of interest" description="Disordered" evidence="1">
    <location>
        <begin position="1"/>
        <end position="20"/>
    </location>
</feature>
<keyword evidence="3" id="KW-1185">Reference proteome</keyword>
<proteinExistence type="predicted"/>
<comment type="caution">
    <text evidence="2">The sequence shown here is derived from an EMBL/GenBank/DDBJ whole genome shotgun (WGS) entry which is preliminary data.</text>
</comment>